<reference evidence="10" key="1">
    <citation type="submission" date="2022-06" db="EMBL/GenBank/DDBJ databases">
        <title>Aeoliella straminimaris, a novel planctomycete from sediments.</title>
        <authorList>
            <person name="Vitorino I.R."/>
            <person name="Lage O.M."/>
        </authorList>
    </citation>
    <scope>NUCLEOTIDE SEQUENCE</scope>
    <source>
        <strain evidence="10">ICT_H6.2</strain>
    </source>
</reference>
<feature type="binding site" evidence="8">
    <location>
        <position position="203"/>
    </location>
    <ligand>
        <name>allantoate</name>
        <dbReference type="ChEBI" id="CHEBI:17536"/>
    </ligand>
</feature>
<name>A0A9X2JHZ8_9BACT</name>
<evidence type="ECO:0000256" key="3">
    <source>
        <dbReference type="ARBA" id="ARBA00011738"/>
    </source>
</evidence>
<dbReference type="Proteomes" id="UP001155241">
    <property type="component" value="Unassembled WGS sequence"/>
</dbReference>
<dbReference type="InterPro" id="IPR002933">
    <property type="entry name" value="Peptidase_M20"/>
</dbReference>
<comment type="cofactor">
    <cofactor evidence="7">
        <name>Zn(2+)</name>
        <dbReference type="ChEBI" id="CHEBI:29105"/>
    </cofactor>
    <text evidence="7">Binds 2 Zn(2+) ions per subunit.</text>
</comment>
<keyword evidence="5 10" id="KW-0378">Hydrolase</keyword>
<dbReference type="PANTHER" id="PTHR32494">
    <property type="entry name" value="ALLANTOATE DEIMINASE-RELATED"/>
    <property type="match status" value="1"/>
</dbReference>
<evidence type="ECO:0000256" key="2">
    <source>
        <dbReference type="ARBA" id="ARBA00006153"/>
    </source>
</evidence>
<comment type="caution">
    <text evidence="10">The sequence shown here is derived from an EMBL/GenBank/DDBJ whole genome shotgun (WGS) entry which is preliminary data.</text>
</comment>
<evidence type="ECO:0000313" key="10">
    <source>
        <dbReference type="EMBL" id="MCO6046346.1"/>
    </source>
</evidence>
<feature type="binding site" evidence="7">
    <location>
        <position position="81"/>
    </location>
    <ligand>
        <name>Zn(2+)</name>
        <dbReference type="ChEBI" id="CHEBI:29105"/>
        <label>2</label>
    </ligand>
</feature>
<evidence type="ECO:0000256" key="1">
    <source>
        <dbReference type="ARBA" id="ARBA00001936"/>
    </source>
</evidence>
<dbReference type="Gene3D" id="3.30.70.360">
    <property type="match status" value="1"/>
</dbReference>
<feature type="binding site" evidence="7">
    <location>
        <position position="369"/>
    </location>
    <ligand>
        <name>Zn(2+)</name>
        <dbReference type="ChEBI" id="CHEBI:29105"/>
        <label>2</label>
    </ligand>
</feature>
<dbReference type="PIRSF" id="PIRSF001235">
    <property type="entry name" value="Amidase_carbamoylase"/>
    <property type="match status" value="1"/>
</dbReference>
<comment type="cofactor">
    <cofactor evidence="1">
        <name>Mn(2+)</name>
        <dbReference type="ChEBI" id="CHEBI:29035"/>
    </cofactor>
</comment>
<feature type="binding site" evidence="8">
    <location>
        <position position="275"/>
    </location>
    <ligand>
        <name>allantoate</name>
        <dbReference type="ChEBI" id="CHEBI:17536"/>
    </ligand>
</feature>
<sequence length="404" mass="43597">MSRCDELGQCSSEPGRITRLYLDEPMRAVHVRLSEWMHQAGLSPHVDNAGNCIGRLRSQTGEKVLLVGSHLDSVPGAGRYDGVLGVLIGVAVSEWLAGCDLPFHFDVMGFSEEEGVRFKMPYLGSAAVAGRFDPEWLLREDDKQTSMREAMASFGLSPDELESCRYTPSEVIGFVEPHLEQGPVLERLEQPVGVVTGIVGQSRLQLAFRGEAGHAGTAPMSGRRDALVAASAFVQTVRDTALSIDGLKATVGSLRVCPNASNVIPGVVELTLDVRHLADDVRRYGVDTLVDAGHSLAEAEHCTFEVLEETAQHSVNADARLMTMLSDTIKECHGGPVLLESGAGHDAAIMGQVFPMAMLFLRHPGGVSHHPDERVELNDVATAIEVLGQYVLRLASDFSQHESA</sequence>
<proteinExistence type="inferred from homology"/>
<comment type="similarity">
    <text evidence="2">Belongs to the peptidase M20 family.</text>
</comment>
<keyword evidence="11" id="KW-1185">Reference proteome</keyword>
<feature type="binding site" evidence="7">
    <location>
        <position position="178"/>
    </location>
    <ligand>
        <name>Zn(2+)</name>
        <dbReference type="ChEBI" id="CHEBI:29105"/>
        <label>1</label>
    </ligand>
</feature>
<organism evidence="10 11">
    <name type="scientific">Aeoliella straminimaris</name>
    <dbReference type="NCBI Taxonomy" id="2954799"/>
    <lineage>
        <taxon>Bacteria</taxon>
        <taxon>Pseudomonadati</taxon>
        <taxon>Planctomycetota</taxon>
        <taxon>Planctomycetia</taxon>
        <taxon>Pirellulales</taxon>
        <taxon>Lacipirellulaceae</taxon>
        <taxon>Aeoliella</taxon>
    </lineage>
</organism>
<dbReference type="CDD" id="cd03884">
    <property type="entry name" value="M20_bAS"/>
    <property type="match status" value="1"/>
</dbReference>
<dbReference type="NCBIfam" id="TIGR01879">
    <property type="entry name" value="hydantase"/>
    <property type="match status" value="1"/>
</dbReference>
<feature type="binding site" evidence="7">
    <location>
        <position position="81"/>
    </location>
    <ligand>
        <name>Zn(2+)</name>
        <dbReference type="ChEBI" id="CHEBI:29105"/>
        <label>1</label>
    </ligand>
</feature>
<feature type="domain" description="Peptidase M20 dimerisation" evidence="9">
    <location>
        <begin position="200"/>
        <end position="279"/>
    </location>
</feature>
<accession>A0A9X2JHZ8</accession>
<dbReference type="GO" id="GO:0046872">
    <property type="term" value="F:metal ion binding"/>
    <property type="evidence" value="ECO:0007669"/>
    <property type="project" value="UniProtKB-KW"/>
</dbReference>
<dbReference type="InterPro" id="IPR010158">
    <property type="entry name" value="Amidase_Cbmase"/>
</dbReference>
<comment type="subunit">
    <text evidence="3">Homodimer.</text>
</comment>
<dbReference type="InterPro" id="IPR036264">
    <property type="entry name" value="Bact_exopeptidase_dim_dom"/>
</dbReference>
<dbReference type="SUPFAM" id="SSF53187">
    <property type="entry name" value="Zn-dependent exopeptidases"/>
    <property type="match status" value="1"/>
</dbReference>
<evidence type="ECO:0000256" key="8">
    <source>
        <dbReference type="PIRSR" id="PIRSR001235-2"/>
    </source>
</evidence>
<keyword evidence="4 7" id="KW-0479">Metal-binding</keyword>
<feature type="binding site" evidence="7">
    <location>
        <position position="114"/>
    </location>
    <ligand>
        <name>Zn(2+)</name>
        <dbReference type="ChEBI" id="CHEBI:29105"/>
        <label>2</label>
    </ligand>
</feature>
<dbReference type="SUPFAM" id="SSF55031">
    <property type="entry name" value="Bacterial exopeptidase dimerisation domain"/>
    <property type="match status" value="1"/>
</dbReference>
<dbReference type="GO" id="GO:0016813">
    <property type="term" value="F:hydrolase activity, acting on carbon-nitrogen (but not peptide) bonds, in linear amidines"/>
    <property type="evidence" value="ECO:0007669"/>
    <property type="project" value="InterPro"/>
</dbReference>
<evidence type="ECO:0000256" key="4">
    <source>
        <dbReference type="ARBA" id="ARBA00022723"/>
    </source>
</evidence>
<dbReference type="InterPro" id="IPR011650">
    <property type="entry name" value="Peptidase_M20_dimer"/>
</dbReference>
<feature type="binding site" evidence="7">
    <location>
        <position position="70"/>
    </location>
    <ligand>
        <name>Zn(2+)</name>
        <dbReference type="ChEBI" id="CHEBI:29105"/>
        <label>1</label>
    </ligand>
</feature>
<gene>
    <name evidence="10" type="ORF">NG895_20800</name>
</gene>
<evidence type="ECO:0000256" key="5">
    <source>
        <dbReference type="ARBA" id="ARBA00022801"/>
    </source>
</evidence>
<evidence type="ECO:0000256" key="7">
    <source>
        <dbReference type="PIRSR" id="PIRSR001235-1"/>
    </source>
</evidence>
<dbReference type="AlphaFoldDB" id="A0A9X2JHZ8"/>
<dbReference type="PANTHER" id="PTHR32494:SF19">
    <property type="entry name" value="ALLANTOATE DEIMINASE-RELATED"/>
    <property type="match status" value="1"/>
</dbReference>
<evidence type="ECO:0000259" key="9">
    <source>
        <dbReference type="Pfam" id="PF07687"/>
    </source>
</evidence>
<feature type="binding site" evidence="8">
    <location>
        <position position="262"/>
    </location>
    <ligand>
        <name>allantoate</name>
        <dbReference type="ChEBI" id="CHEBI:17536"/>
    </ligand>
</feature>
<dbReference type="EMBL" id="JAMXLR010000072">
    <property type="protein sequence ID" value="MCO6046346.1"/>
    <property type="molecule type" value="Genomic_DNA"/>
</dbReference>
<dbReference type="Pfam" id="PF07687">
    <property type="entry name" value="M20_dimer"/>
    <property type="match status" value="1"/>
</dbReference>
<keyword evidence="7" id="KW-0862">Zinc</keyword>
<protein>
    <submittedName>
        <fullName evidence="10">Zn-dependent hydrolase</fullName>
    </submittedName>
</protein>
<dbReference type="Gene3D" id="3.40.630.10">
    <property type="entry name" value="Zn peptidases"/>
    <property type="match status" value="1"/>
</dbReference>
<keyword evidence="6" id="KW-0464">Manganese</keyword>
<evidence type="ECO:0000256" key="6">
    <source>
        <dbReference type="ARBA" id="ARBA00023211"/>
    </source>
</evidence>
<dbReference type="Pfam" id="PF01546">
    <property type="entry name" value="Peptidase_M20"/>
    <property type="match status" value="1"/>
</dbReference>
<evidence type="ECO:0000313" key="11">
    <source>
        <dbReference type="Proteomes" id="UP001155241"/>
    </source>
</evidence>